<protein>
    <submittedName>
        <fullName evidence="5">Sugar ABC transporter substrate-binding protein</fullName>
    </submittedName>
</protein>
<dbReference type="PANTHER" id="PTHR43649">
    <property type="entry name" value="ARABINOSE-BINDING PROTEIN-RELATED"/>
    <property type="match status" value="1"/>
</dbReference>
<dbReference type="Proteomes" id="UP000680750">
    <property type="component" value="Chromosome"/>
</dbReference>
<reference evidence="5" key="1">
    <citation type="submission" date="2020-08" db="EMBL/GenBank/DDBJ databases">
        <title>Whole genome shotgun sequence of Actinocatenispora sera NBRC 101916.</title>
        <authorList>
            <person name="Komaki H."/>
            <person name="Tamura T."/>
        </authorList>
    </citation>
    <scope>NUCLEOTIDE SEQUENCE</scope>
    <source>
        <strain evidence="5">NBRC 101916</strain>
    </source>
</reference>
<dbReference type="EMBL" id="AP023354">
    <property type="protein sequence ID" value="BCJ27745.1"/>
    <property type="molecule type" value="Genomic_DNA"/>
</dbReference>
<dbReference type="InterPro" id="IPR006059">
    <property type="entry name" value="SBP"/>
</dbReference>
<gene>
    <name evidence="5" type="ORF">Asera_18530</name>
</gene>
<dbReference type="RefSeq" id="WP_051802295.1">
    <property type="nucleotide sequence ID" value="NZ_AP023354.1"/>
</dbReference>
<evidence type="ECO:0000256" key="3">
    <source>
        <dbReference type="ARBA" id="ARBA00022448"/>
    </source>
</evidence>
<accession>A0A810KYJ1</accession>
<dbReference type="Pfam" id="PF01547">
    <property type="entry name" value="SBP_bac_1"/>
    <property type="match status" value="1"/>
</dbReference>
<dbReference type="InterPro" id="IPR050490">
    <property type="entry name" value="Bact_solute-bd_prot1"/>
</dbReference>
<comment type="subcellular location">
    <subcellularLocation>
        <location evidence="1">Cell envelope</location>
    </subcellularLocation>
</comment>
<sequence length="442" mass="48031">MHGWQRRSVLTAMTGGAAALGLVACGGGASGGGKGNGKGTVVFRIWDETQQPGYEKSAAAFHRKHPDITVKVEQLPYPQYWSKLTTEVAAGKGPDIFWNTVSYFPELATQGVLVDLTDLIKQDSVDMSAFYPQVVDSYRHQGKQYGMPADFGVTGMVYNADLFQAAGLPHPGQLTWAPDGSGTLLALARKLTVDENGRHPDQAGFDPKHVKQWGFCAENHNQTQYLNWIPQNGGTFMDKPFGTFTFDQPKAIQALQWQSDLINKWHVAFPPSAGSALDLFNRGQVAMYPCVNAILPFIAPKVKFTVGVTNLPSGPEGAANNVNGLSFALARTGRNQKAAWEVVKWFASAESQHIMGSGGYVWPALKSEGQSYLDYWQGKGQDFGPFRQAATGPTTLLPETPAWNACETTIDNTFQPMFQGSKPVPATARGLVSKLNQQIATK</sequence>
<keyword evidence="4" id="KW-0732">Signal</keyword>
<organism evidence="5 6">
    <name type="scientific">Actinocatenispora sera</name>
    <dbReference type="NCBI Taxonomy" id="390989"/>
    <lineage>
        <taxon>Bacteria</taxon>
        <taxon>Bacillati</taxon>
        <taxon>Actinomycetota</taxon>
        <taxon>Actinomycetes</taxon>
        <taxon>Micromonosporales</taxon>
        <taxon>Micromonosporaceae</taxon>
        <taxon>Actinocatenispora</taxon>
    </lineage>
</organism>
<dbReference type="GO" id="GO:0030313">
    <property type="term" value="C:cell envelope"/>
    <property type="evidence" value="ECO:0007669"/>
    <property type="project" value="UniProtKB-SubCell"/>
</dbReference>
<name>A0A810KYJ1_9ACTN</name>
<keyword evidence="6" id="KW-1185">Reference proteome</keyword>
<evidence type="ECO:0000256" key="1">
    <source>
        <dbReference type="ARBA" id="ARBA00004196"/>
    </source>
</evidence>
<dbReference type="CDD" id="cd13585">
    <property type="entry name" value="PBP2_TMBP_like"/>
    <property type="match status" value="1"/>
</dbReference>
<comment type="similarity">
    <text evidence="2">Belongs to the bacterial solute-binding protein 1 family.</text>
</comment>
<dbReference type="PROSITE" id="PS51257">
    <property type="entry name" value="PROKAR_LIPOPROTEIN"/>
    <property type="match status" value="1"/>
</dbReference>
<dbReference type="KEGG" id="aser:Asera_18530"/>
<evidence type="ECO:0000313" key="6">
    <source>
        <dbReference type="Proteomes" id="UP000680750"/>
    </source>
</evidence>
<keyword evidence="3" id="KW-0813">Transport</keyword>
<dbReference type="OrthoDB" id="1650177at2"/>
<evidence type="ECO:0000313" key="5">
    <source>
        <dbReference type="EMBL" id="BCJ27745.1"/>
    </source>
</evidence>
<dbReference type="PANTHER" id="PTHR43649:SF31">
    <property type="entry name" value="SN-GLYCEROL-3-PHOSPHATE-BINDING PERIPLASMIC PROTEIN UGPB"/>
    <property type="match status" value="1"/>
</dbReference>
<evidence type="ECO:0000256" key="2">
    <source>
        <dbReference type="ARBA" id="ARBA00008520"/>
    </source>
</evidence>
<dbReference type="Gene3D" id="3.40.190.10">
    <property type="entry name" value="Periplasmic binding protein-like II"/>
    <property type="match status" value="1"/>
</dbReference>
<evidence type="ECO:0000256" key="4">
    <source>
        <dbReference type="ARBA" id="ARBA00022729"/>
    </source>
</evidence>
<dbReference type="AlphaFoldDB" id="A0A810KYJ1"/>
<dbReference type="SUPFAM" id="SSF53850">
    <property type="entry name" value="Periplasmic binding protein-like II"/>
    <property type="match status" value="1"/>
</dbReference>
<proteinExistence type="inferred from homology"/>